<dbReference type="OrthoDB" id="646668at2"/>
<accession>A0A2V4BP60</accession>
<name>A0A2V4BP60_9FLAO</name>
<evidence type="ECO:0008006" key="3">
    <source>
        <dbReference type="Google" id="ProtNLM"/>
    </source>
</evidence>
<gene>
    <name evidence="1" type="ORF">DMB65_13430</name>
</gene>
<sequence>MIMKRILYILIAAVTIGSLMFSCEPVEDRESLPAIGLTPETIKFSVTQNTSKTNEVILKNEDPAVIPYWKYVDGNGNELGHSNKNEDKITFPFAGKYTVYYTAYTRGGAIDAAPVTVNIAQNDDTYFSDERWNLLTNGVNGKTWVLYMTAPLEFIGKPASYQNIAVSGHGWWPNLSDISWAGLENKDWGEITFDLNGGYNVTVKQTDPTAGSTVQTTKIGTFNFNLTTGSTNDRIAFNGGAEMLHPSGSSYFSSSFSFTNVQIVELTETTLAFIAIRSDGDYLIYHLVVKQ</sequence>
<keyword evidence="2" id="KW-1185">Reference proteome</keyword>
<dbReference type="EMBL" id="QJHK01000011">
    <property type="protein sequence ID" value="PXY40322.1"/>
    <property type="molecule type" value="Genomic_DNA"/>
</dbReference>
<reference evidence="1 2" key="1">
    <citation type="submission" date="2018-05" db="EMBL/GenBank/DDBJ databases">
        <title>Flavobacterium sp. strain IMCC34759, incomplete genome.</title>
        <authorList>
            <person name="Joung Y."/>
            <person name="Cho J."/>
        </authorList>
    </citation>
    <scope>NUCLEOTIDE SEQUENCE [LARGE SCALE GENOMIC DNA]</scope>
    <source>
        <strain evidence="1 2">IMCC34759</strain>
    </source>
</reference>
<organism evidence="1 2">
    <name type="scientific">Flavobacterium cheongpyeongense</name>
    <dbReference type="NCBI Taxonomy" id="2212651"/>
    <lineage>
        <taxon>Bacteria</taxon>
        <taxon>Pseudomonadati</taxon>
        <taxon>Bacteroidota</taxon>
        <taxon>Flavobacteriia</taxon>
        <taxon>Flavobacteriales</taxon>
        <taxon>Flavobacteriaceae</taxon>
        <taxon>Flavobacterium</taxon>
    </lineage>
</organism>
<dbReference type="AlphaFoldDB" id="A0A2V4BP60"/>
<evidence type="ECO:0000313" key="2">
    <source>
        <dbReference type="Proteomes" id="UP000247903"/>
    </source>
</evidence>
<protein>
    <recommendedName>
        <fullName evidence="3">PKD domain-containing protein</fullName>
    </recommendedName>
</protein>
<evidence type="ECO:0000313" key="1">
    <source>
        <dbReference type="EMBL" id="PXY40322.1"/>
    </source>
</evidence>
<dbReference type="Proteomes" id="UP000247903">
    <property type="component" value="Unassembled WGS sequence"/>
</dbReference>
<proteinExistence type="predicted"/>
<dbReference type="PROSITE" id="PS51257">
    <property type="entry name" value="PROKAR_LIPOPROTEIN"/>
    <property type="match status" value="1"/>
</dbReference>
<comment type="caution">
    <text evidence="1">The sequence shown here is derived from an EMBL/GenBank/DDBJ whole genome shotgun (WGS) entry which is preliminary data.</text>
</comment>